<protein>
    <recommendedName>
        <fullName evidence="6">PHD-type domain-containing protein</fullName>
    </recommendedName>
</protein>
<feature type="compositionally biased region" description="Basic and acidic residues" evidence="5">
    <location>
        <begin position="378"/>
        <end position="387"/>
    </location>
</feature>
<feature type="compositionally biased region" description="Basic residues" evidence="5">
    <location>
        <begin position="529"/>
        <end position="541"/>
    </location>
</feature>
<proteinExistence type="predicted"/>
<evidence type="ECO:0000256" key="5">
    <source>
        <dbReference type="SAM" id="MobiDB-lite"/>
    </source>
</evidence>
<keyword evidence="8" id="KW-1185">Reference proteome</keyword>
<dbReference type="AlphaFoldDB" id="A0A1Z5RKF0"/>
<feature type="region of interest" description="Disordered" evidence="5">
    <location>
        <begin position="378"/>
        <end position="445"/>
    </location>
</feature>
<evidence type="ECO:0000313" key="8">
    <source>
        <dbReference type="Proteomes" id="UP000000768"/>
    </source>
</evidence>
<dbReference type="PANTHER" id="PTHR47863">
    <property type="entry name" value="RING/FYVE/PHD ZINC FINGER SUPERFAMILY PROTEIN"/>
    <property type="match status" value="1"/>
</dbReference>
<dbReference type="InParanoid" id="A0A1Z5RKF0"/>
<dbReference type="InterPro" id="IPR013083">
    <property type="entry name" value="Znf_RING/FYVE/PHD"/>
</dbReference>
<dbReference type="InterPro" id="IPR011011">
    <property type="entry name" value="Znf_FYVE_PHD"/>
</dbReference>
<name>A0A1Z5RKF0_SORBI</name>
<evidence type="ECO:0000256" key="1">
    <source>
        <dbReference type="ARBA" id="ARBA00022723"/>
    </source>
</evidence>
<dbReference type="PROSITE" id="PS50016">
    <property type="entry name" value="ZF_PHD_2"/>
    <property type="match status" value="1"/>
</dbReference>
<organism evidence="7 8">
    <name type="scientific">Sorghum bicolor</name>
    <name type="common">Sorghum</name>
    <name type="synonym">Sorghum vulgare</name>
    <dbReference type="NCBI Taxonomy" id="4558"/>
    <lineage>
        <taxon>Eukaryota</taxon>
        <taxon>Viridiplantae</taxon>
        <taxon>Streptophyta</taxon>
        <taxon>Embryophyta</taxon>
        <taxon>Tracheophyta</taxon>
        <taxon>Spermatophyta</taxon>
        <taxon>Magnoliopsida</taxon>
        <taxon>Liliopsida</taxon>
        <taxon>Poales</taxon>
        <taxon>Poaceae</taxon>
        <taxon>PACMAD clade</taxon>
        <taxon>Panicoideae</taxon>
        <taxon>Andropogonodae</taxon>
        <taxon>Andropogoneae</taxon>
        <taxon>Sorghinae</taxon>
        <taxon>Sorghum</taxon>
    </lineage>
</organism>
<dbReference type="ExpressionAtlas" id="A0A1Z5RKF0">
    <property type="expression patterns" value="baseline and differential"/>
</dbReference>
<feature type="compositionally biased region" description="Basic and acidic residues" evidence="5">
    <location>
        <begin position="417"/>
        <end position="430"/>
    </location>
</feature>
<dbReference type="Gramene" id="OQU84137">
    <property type="protein sequence ID" value="OQU84137"/>
    <property type="gene ID" value="SORBI_3004G001900"/>
</dbReference>
<reference evidence="7 8" key="1">
    <citation type="journal article" date="2009" name="Nature">
        <title>The Sorghum bicolor genome and the diversification of grasses.</title>
        <authorList>
            <person name="Paterson A.H."/>
            <person name="Bowers J.E."/>
            <person name="Bruggmann R."/>
            <person name="Dubchak I."/>
            <person name="Grimwood J."/>
            <person name="Gundlach H."/>
            <person name="Haberer G."/>
            <person name="Hellsten U."/>
            <person name="Mitros T."/>
            <person name="Poliakov A."/>
            <person name="Schmutz J."/>
            <person name="Spannagl M."/>
            <person name="Tang H."/>
            <person name="Wang X."/>
            <person name="Wicker T."/>
            <person name="Bharti A.K."/>
            <person name="Chapman J."/>
            <person name="Feltus F.A."/>
            <person name="Gowik U."/>
            <person name="Grigoriev I.V."/>
            <person name="Lyons E."/>
            <person name="Maher C.A."/>
            <person name="Martis M."/>
            <person name="Narechania A."/>
            <person name="Otillar R.P."/>
            <person name="Penning B.W."/>
            <person name="Salamov A.A."/>
            <person name="Wang Y."/>
            <person name="Zhang L."/>
            <person name="Carpita N.C."/>
            <person name="Freeling M."/>
            <person name="Gingle A.R."/>
            <person name="Hash C.T."/>
            <person name="Keller B."/>
            <person name="Klein P."/>
            <person name="Kresovich S."/>
            <person name="McCann M.C."/>
            <person name="Ming R."/>
            <person name="Peterson D.G."/>
            <person name="Mehboob-ur-Rahman"/>
            <person name="Ware D."/>
            <person name="Westhoff P."/>
            <person name="Mayer K.F."/>
            <person name="Messing J."/>
            <person name="Rokhsar D.S."/>
        </authorList>
    </citation>
    <scope>NUCLEOTIDE SEQUENCE [LARGE SCALE GENOMIC DNA]</scope>
    <source>
        <strain evidence="8">cv. BTx623</strain>
    </source>
</reference>
<evidence type="ECO:0000259" key="6">
    <source>
        <dbReference type="PROSITE" id="PS50016"/>
    </source>
</evidence>
<reference evidence="8" key="2">
    <citation type="journal article" date="2018" name="Plant J.">
        <title>The Sorghum bicolor reference genome: improved assembly, gene annotations, a transcriptome atlas, and signatures of genome organization.</title>
        <authorList>
            <person name="McCormick R.F."/>
            <person name="Truong S.K."/>
            <person name="Sreedasyam A."/>
            <person name="Jenkins J."/>
            <person name="Shu S."/>
            <person name="Sims D."/>
            <person name="Kennedy M."/>
            <person name="Amirebrahimi M."/>
            <person name="Weers B.D."/>
            <person name="McKinley B."/>
            <person name="Mattison A."/>
            <person name="Morishige D.T."/>
            <person name="Grimwood J."/>
            <person name="Schmutz J."/>
            <person name="Mullet J.E."/>
        </authorList>
    </citation>
    <scope>NUCLEOTIDE SEQUENCE [LARGE SCALE GENOMIC DNA]</scope>
    <source>
        <strain evidence="8">cv. BTx623</strain>
    </source>
</reference>
<dbReference type="OMA" id="YSCEENT"/>
<dbReference type="InterPro" id="IPR001965">
    <property type="entry name" value="Znf_PHD"/>
</dbReference>
<sequence>MPPPPAPAPARLPPPPWPSTFATAWIVDTIAGDDALDFSLLQGEAPNLQIPPPFGLSPGLVCFAALVRASSEQLAGAPEATRKRLALRSLLELSSLIPAPAGGDADAAVKARVEGAQSAEAALFRVVREVERSGKLEKDLLPLFNQETHKTICTNKLTLPQTSVQLLEEVDPWIRSPTQHFQLEQNATVTLGFNRTSNVLPTDAPESGHLPEFITAQDTNMISQPDSREAHLNALQHERGEKVNQDLEDVSASIWPVEKDHVHGDLTLQSAGVLLSVSCNGANQGSKSETNLQPGAAAEDLSQQDLCIKCGKDGQLLECSGCSLAAHDSCFGSSVTFEGTDLFYCPRCCYKKATEAYEKAKKTYYEAREKLAAFHGTEHVSKQHDEQLNGVQPGAPSRDGHSNGCDTSKRNNIHQNEAYHLDRQDEEPHQLRKKQKVSARGNGYPKEVLTEKVPFQSSCLASMNKHSVLQNNSKTPVEDAEKKQQVGDRDDELEATDAGKRSLPPWRNMRPSKSRKGTAKQGQHVATSPRKRSSVHRHPQKRNSNPVAPTRRERMAWSGAEEAMLREAMAKFAPENDAPIPWVRILGYGRSVFDMARLASDLRVKWRNMQKK</sequence>
<keyword evidence="2 4" id="KW-0863">Zinc-finger</keyword>
<evidence type="ECO:0000313" key="7">
    <source>
        <dbReference type="EMBL" id="OQU84137.1"/>
    </source>
</evidence>
<evidence type="ECO:0000256" key="4">
    <source>
        <dbReference type="PROSITE-ProRule" id="PRU00146"/>
    </source>
</evidence>
<feature type="domain" description="PHD-type" evidence="6">
    <location>
        <begin position="304"/>
        <end position="351"/>
    </location>
</feature>
<gene>
    <name evidence="7" type="ORF">SORBI_3004G001900</name>
</gene>
<dbReference type="SUPFAM" id="SSF57903">
    <property type="entry name" value="FYVE/PHD zinc finger"/>
    <property type="match status" value="1"/>
</dbReference>
<dbReference type="Gene3D" id="1.10.10.60">
    <property type="entry name" value="Homeodomain-like"/>
    <property type="match status" value="1"/>
</dbReference>
<dbReference type="EMBL" id="CM000763">
    <property type="protein sequence ID" value="OQU84137.1"/>
    <property type="molecule type" value="Genomic_DNA"/>
</dbReference>
<dbReference type="PANTHER" id="PTHR47863:SF4">
    <property type="entry name" value="RING_FYVE_PHD ZINC FINGER SUPERFAMILY PROTEIN"/>
    <property type="match status" value="1"/>
</dbReference>
<evidence type="ECO:0000256" key="2">
    <source>
        <dbReference type="ARBA" id="ARBA00022771"/>
    </source>
</evidence>
<dbReference type="Gene3D" id="3.30.40.10">
    <property type="entry name" value="Zinc/RING finger domain, C3HC4 (zinc finger)"/>
    <property type="match status" value="1"/>
</dbReference>
<evidence type="ECO:0000256" key="3">
    <source>
        <dbReference type="ARBA" id="ARBA00022833"/>
    </source>
</evidence>
<dbReference type="SMART" id="SM00249">
    <property type="entry name" value="PHD"/>
    <property type="match status" value="1"/>
</dbReference>
<keyword evidence="1" id="KW-0479">Metal-binding</keyword>
<dbReference type="Proteomes" id="UP000000768">
    <property type="component" value="Chromosome 4"/>
</dbReference>
<feature type="compositionally biased region" description="Basic and acidic residues" evidence="5">
    <location>
        <begin position="476"/>
        <end position="488"/>
    </location>
</feature>
<dbReference type="InterPro" id="IPR019787">
    <property type="entry name" value="Znf_PHD-finger"/>
</dbReference>
<keyword evidence="3" id="KW-0862">Zinc</keyword>
<accession>A0A1Z5RKF0</accession>
<feature type="region of interest" description="Disordered" evidence="5">
    <location>
        <begin position="467"/>
        <end position="553"/>
    </location>
</feature>
<dbReference type="GO" id="GO:0008270">
    <property type="term" value="F:zinc ion binding"/>
    <property type="evidence" value="ECO:0007669"/>
    <property type="project" value="UniProtKB-KW"/>
</dbReference>